<evidence type="ECO:0000256" key="12">
    <source>
        <dbReference type="PIRSR" id="PIRSR600223-1"/>
    </source>
</evidence>
<evidence type="ECO:0000259" key="15">
    <source>
        <dbReference type="Pfam" id="PF10502"/>
    </source>
</evidence>
<feature type="transmembrane region" description="Helical" evidence="13">
    <location>
        <begin position="6"/>
        <end position="22"/>
    </location>
</feature>
<dbReference type="RefSeq" id="WP_126781812.1">
    <property type="nucleotide sequence ID" value="NZ_PIQC01000005.1"/>
</dbReference>
<dbReference type="PRINTS" id="PR00727">
    <property type="entry name" value="LEADERPTASE"/>
</dbReference>
<evidence type="ECO:0000256" key="4">
    <source>
        <dbReference type="ARBA" id="ARBA00013208"/>
    </source>
</evidence>
<comment type="similarity">
    <text evidence="3 14">Belongs to the peptidase S26 family.</text>
</comment>
<dbReference type="NCBIfam" id="TIGR02227">
    <property type="entry name" value="sigpep_I_bact"/>
    <property type="match status" value="1"/>
</dbReference>
<proteinExistence type="inferred from homology"/>
<dbReference type="PROSITE" id="PS00760">
    <property type="entry name" value="SPASE_I_2"/>
    <property type="match status" value="1"/>
</dbReference>
<dbReference type="GO" id="GO:0009003">
    <property type="term" value="F:signal peptidase activity"/>
    <property type="evidence" value="ECO:0007669"/>
    <property type="project" value="UniProtKB-EC"/>
</dbReference>
<dbReference type="PROSITE" id="PS00501">
    <property type="entry name" value="SPASE_I_1"/>
    <property type="match status" value="1"/>
</dbReference>
<evidence type="ECO:0000313" key="16">
    <source>
        <dbReference type="EMBL" id="RUO68764.1"/>
    </source>
</evidence>
<evidence type="ECO:0000256" key="8">
    <source>
        <dbReference type="ARBA" id="ARBA00022692"/>
    </source>
</evidence>
<keyword evidence="10 13" id="KW-1133">Transmembrane helix</keyword>
<dbReference type="CDD" id="cd06530">
    <property type="entry name" value="S26_SPase_I"/>
    <property type="match status" value="1"/>
</dbReference>
<dbReference type="GO" id="GO:0006465">
    <property type="term" value="P:signal peptide processing"/>
    <property type="evidence" value="ECO:0007669"/>
    <property type="project" value="InterPro"/>
</dbReference>
<evidence type="ECO:0000256" key="6">
    <source>
        <dbReference type="ARBA" id="ARBA00022475"/>
    </source>
</evidence>
<accession>A0A432YYS2</accession>
<keyword evidence="11 13" id="KW-0472">Membrane</keyword>
<evidence type="ECO:0000256" key="2">
    <source>
        <dbReference type="ARBA" id="ARBA00004651"/>
    </source>
</evidence>
<evidence type="ECO:0000256" key="3">
    <source>
        <dbReference type="ARBA" id="ARBA00009370"/>
    </source>
</evidence>
<dbReference type="GO" id="GO:0005886">
    <property type="term" value="C:plasma membrane"/>
    <property type="evidence" value="ECO:0007669"/>
    <property type="project" value="UniProtKB-SubCell"/>
</dbReference>
<dbReference type="InterPro" id="IPR000223">
    <property type="entry name" value="Pept_S26A_signal_pept_1"/>
</dbReference>
<dbReference type="GO" id="GO:0004252">
    <property type="term" value="F:serine-type endopeptidase activity"/>
    <property type="evidence" value="ECO:0007669"/>
    <property type="project" value="InterPro"/>
</dbReference>
<dbReference type="PANTHER" id="PTHR43390:SF1">
    <property type="entry name" value="CHLOROPLAST PROCESSING PEPTIDASE"/>
    <property type="match status" value="1"/>
</dbReference>
<evidence type="ECO:0000256" key="13">
    <source>
        <dbReference type="RuleBase" id="RU003993"/>
    </source>
</evidence>
<dbReference type="InterPro" id="IPR019766">
    <property type="entry name" value="Sign_pep_all-beta_subdom"/>
</dbReference>
<dbReference type="EC" id="3.4.21.89" evidence="4 13"/>
<dbReference type="InterPro" id="IPR036286">
    <property type="entry name" value="LexA/Signal_pep-like_sf"/>
</dbReference>
<evidence type="ECO:0000256" key="14">
    <source>
        <dbReference type="RuleBase" id="RU362042"/>
    </source>
</evidence>
<feature type="domain" description="Peptidase S26" evidence="15">
    <location>
        <begin position="61"/>
        <end position="277"/>
    </location>
</feature>
<dbReference type="Proteomes" id="UP000288058">
    <property type="component" value="Unassembled WGS sequence"/>
</dbReference>
<evidence type="ECO:0000256" key="10">
    <source>
        <dbReference type="ARBA" id="ARBA00022989"/>
    </source>
</evidence>
<sequence>MANYFSIILTFITVISGLFWLYDARVLKPKRKAVIAEVENKTTSALTDEQRESLAPQPKLMELSESIFPVIALVLVVRTLLYEPFQIPSGSMMPTLLKGDFILVEKFSYGIKDPVFQETLVETSQPERGDIAVFKYPENPNVDYIKRVVGLPGDRIIYRNKALYIQPACAAGERDCEEMKVVSTSLKEDGTYFSGSSPLRTYSEKLGTLTHDILIDPRVASRMAMYFNQPGTQRDEWVVPEGQYFAMGDNRDNSRDSRYWGFVDEELLVGRAVFIWMSFEMDRSRDSWLPSWVPTGVRFERLGSIE</sequence>
<keyword evidence="7 13" id="KW-0645">Protease</keyword>
<dbReference type="AlphaFoldDB" id="A0A432YYS2"/>
<feature type="active site" evidence="12">
    <location>
        <position position="91"/>
    </location>
</feature>
<comment type="caution">
    <text evidence="16">The sequence shown here is derived from an EMBL/GenBank/DDBJ whole genome shotgun (WGS) entry which is preliminary data.</text>
</comment>
<feature type="active site" evidence="12">
    <location>
        <position position="146"/>
    </location>
</feature>
<comment type="catalytic activity">
    <reaction evidence="1 13">
        <text>Cleavage of hydrophobic, N-terminal signal or leader sequences from secreted and periplasmic proteins.</text>
        <dbReference type="EC" id="3.4.21.89"/>
    </reaction>
</comment>
<gene>
    <name evidence="16" type="primary">lepB</name>
    <name evidence="16" type="ORF">CWI78_07560</name>
</gene>
<evidence type="ECO:0000256" key="11">
    <source>
        <dbReference type="ARBA" id="ARBA00023136"/>
    </source>
</evidence>
<dbReference type="InterPro" id="IPR019533">
    <property type="entry name" value="Peptidase_S26"/>
</dbReference>
<evidence type="ECO:0000256" key="1">
    <source>
        <dbReference type="ARBA" id="ARBA00000677"/>
    </source>
</evidence>
<organism evidence="16 17">
    <name type="scientific">Idiomarina ramblicola</name>
    <dbReference type="NCBI Taxonomy" id="263724"/>
    <lineage>
        <taxon>Bacteria</taxon>
        <taxon>Pseudomonadati</taxon>
        <taxon>Pseudomonadota</taxon>
        <taxon>Gammaproteobacteria</taxon>
        <taxon>Alteromonadales</taxon>
        <taxon>Idiomarinaceae</taxon>
        <taxon>Idiomarina</taxon>
    </lineage>
</organism>
<name>A0A432YYS2_9GAMM</name>
<reference evidence="17" key="1">
    <citation type="journal article" date="2018" name="Front. Microbiol.">
        <title>Genome-Based Analysis Reveals the Taxonomy and Diversity of the Family Idiomarinaceae.</title>
        <authorList>
            <person name="Liu Y."/>
            <person name="Lai Q."/>
            <person name="Shao Z."/>
        </authorList>
    </citation>
    <scope>NUCLEOTIDE SEQUENCE [LARGE SCALE GENOMIC DNA]</scope>
    <source>
        <strain evidence="17">R22</strain>
    </source>
</reference>
<evidence type="ECO:0000256" key="7">
    <source>
        <dbReference type="ARBA" id="ARBA00022670"/>
    </source>
</evidence>
<keyword evidence="17" id="KW-1185">Reference proteome</keyword>
<comment type="caution">
    <text evidence="14">Lacks conserved residue(s) required for the propagation of feature annotation.</text>
</comment>
<keyword evidence="9 13" id="KW-0378">Hydrolase</keyword>
<dbReference type="EMBL" id="PIQC01000005">
    <property type="protein sequence ID" value="RUO68764.1"/>
    <property type="molecule type" value="Genomic_DNA"/>
</dbReference>
<comment type="subcellular location">
    <subcellularLocation>
        <location evidence="2">Cell membrane</location>
        <topology evidence="2">Multi-pass membrane protein</topology>
    </subcellularLocation>
    <subcellularLocation>
        <location evidence="14">Membrane</location>
        <topology evidence="14">Multi-pass membrane protein</topology>
    </subcellularLocation>
</comment>
<evidence type="ECO:0000256" key="5">
    <source>
        <dbReference type="ARBA" id="ARBA00019232"/>
    </source>
</evidence>
<dbReference type="OrthoDB" id="9815782at2"/>
<keyword evidence="6" id="KW-1003">Cell membrane</keyword>
<protein>
    <recommendedName>
        <fullName evidence="5 13">Signal peptidase I</fullName>
        <ecNumber evidence="4 13">3.4.21.89</ecNumber>
    </recommendedName>
</protein>
<dbReference type="InterPro" id="IPR019757">
    <property type="entry name" value="Pept_S26A_signal_pept_1_Lys-AS"/>
</dbReference>
<dbReference type="PANTHER" id="PTHR43390">
    <property type="entry name" value="SIGNAL PEPTIDASE I"/>
    <property type="match status" value="1"/>
</dbReference>
<dbReference type="Pfam" id="PF10502">
    <property type="entry name" value="Peptidase_S26"/>
    <property type="match status" value="1"/>
</dbReference>
<evidence type="ECO:0000313" key="17">
    <source>
        <dbReference type="Proteomes" id="UP000288058"/>
    </source>
</evidence>
<evidence type="ECO:0000256" key="9">
    <source>
        <dbReference type="ARBA" id="ARBA00022801"/>
    </source>
</evidence>
<keyword evidence="8 13" id="KW-0812">Transmembrane</keyword>
<dbReference type="Gene3D" id="2.170.230.10">
    <property type="match status" value="1"/>
</dbReference>
<dbReference type="InterPro" id="IPR019756">
    <property type="entry name" value="Pept_S26A_signal_pept_1_Ser-AS"/>
</dbReference>
<dbReference type="SUPFAM" id="SSF51306">
    <property type="entry name" value="LexA/Signal peptidase"/>
    <property type="match status" value="1"/>
</dbReference>
<dbReference type="Gene3D" id="2.10.109.10">
    <property type="entry name" value="Umud Fragment, subunit A"/>
    <property type="match status" value="1"/>
</dbReference>